<dbReference type="Gene3D" id="3.30.700.10">
    <property type="entry name" value="Glycoprotein, Type 4 Pilin"/>
    <property type="match status" value="1"/>
</dbReference>
<evidence type="ECO:0000313" key="4">
    <source>
        <dbReference type="EMBL" id="AKO32425.1"/>
    </source>
</evidence>
<evidence type="ECO:0000256" key="2">
    <source>
        <dbReference type="ARBA" id="ARBA00022481"/>
    </source>
</evidence>
<dbReference type="EMBL" id="CP011219">
    <property type="protein sequence ID" value="AKO32425.1"/>
    <property type="molecule type" value="Genomic_DNA"/>
</dbReference>
<dbReference type="OMA" id="IPAYQGY"/>
<evidence type="ECO:0000256" key="1">
    <source>
        <dbReference type="ARBA" id="ARBA00005233"/>
    </source>
</evidence>
<reference evidence="4 5" key="1">
    <citation type="journal article" date="2015" name="PLoS Negl. Trop. Dis.">
        <title>Haemophilus ducreyi Cutaneous Ulcer Strains Are Nearly Identical to Class I Genital Ulcer Strains.</title>
        <authorList>
            <person name="Gangaiah D."/>
            <person name="Webb K.M."/>
            <person name="Humphreys T.L."/>
            <person name="Fortney K.R."/>
            <person name="Toh E."/>
            <person name="Tai A."/>
            <person name="Katz S.S."/>
            <person name="Pillay A."/>
            <person name="Chen C.Y."/>
            <person name="Roberts S.A."/>
            <person name="Munson R.S.Jr."/>
            <person name="Spinola S.M."/>
        </authorList>
    </citation>
    <scope>NUCLEOTIDE SEQUENCE [LARGE SCALE GENOMIC DNA]</scope>
    <source>
        <strain evidence="5">CLU2</strain>
    </source>
</reference>
<dbReference type="NCBIfam" id="NF007862">
    <property type="entry name" value="PRK10574.1"/>
    <property type="match status" value="1"/>
</dbReference>
<dbReference type="Pfam" id="PF00114">
    <property type="entry name" value="Pilin"/>
    <property type="match status" value="1"/>
</dbReference>
<dbReference type="InterPro" id="IPR001082">
    <property type="entry name" value="Pilin"/>
</dbReference>
<keyword evidence="3" id="KW-0472">Membrane</keyword>
<dbReference type="InterPro" id="IPR012902">
    <property type="entry name" value="N_methyl_site"/>
</dbReference>
<evidence type="ECO:0000256" key="3">
    <source>
        <dbReference type="SAM" id="Phobius"/>
    </source>
</evidence>
<keyword evidence="2" id="KW-0488">Methylation</keyword>
<sequence>MSSLFLIKPLQKAFTLIELMIVIAIIAILATVAIPSYNSYTKKAALSELLAASSAYKTDVEICVYNLGRTDGCNNGENGIKNDKLDKSKYVASVAVENGEITVKGKESLKDYSYTMKPELQQDGHLTWKTTCNGADTSLFPANFCSTKE</sequence>
<gene>
    <name evidence="4" type="ORF">RZ57_04490</name>
</gene>
<feature type="transmembrane region" description="Helical" evidence="3">
    <location>
        <begin position="13"/>
        <end position="34"/>
    </location>
</feature>
<accession>A0AAC8ZAZ0</accession>
<keyword evidence="3" id="KW-0812">Transmembrane</keyword>
<comment type="similarity">
    <text evidence="1">Belongs to the N-Me-Phe pilin family.</text>
</comment>
<dbReference type="RefSeq" id="WP_010945035.1">
    <property type="nucleotide sequence ID" value="NZ_CP011218.1"/>
</dbReference>
<protein>
    <submittedName>
        <fullName evidence="4">Prepilin peptidase</fullName>
    </submittedName>
</protein>
<evidence type="ECO:0000313" key="5">
    <source>
        <dbReference type="Proteomes" id="UP000060132"/>
    </source>
</evidence>
<dbReference type="Pfam" id="PF07963">
    <property type="entry name" value="N_methyl"/>
    <property type="match status" value="1"/>
</dbReference>
<dbReference type="InterPro" id="IPR045584">
    <property type="entry name" value="Pilin-like"/>
</dbReference>
<name>A0AAC8ZAZ0_HAEDC</name>
<dbReference type="SUPFAM" id="SSF54523">
    <property type="entry name" value="Pili subunits"/>
    <property type="match status" value="1"/>
</dbReference>
<dbReference type="GO" id="GO:0009289">
    <property type="term" value="C:pilus"/>
    <property type="evidence" value="ECO:0007669"/>
    <property type="project" value="InterPro"/>
</dbReference>
<organism evidence="4 5">
    <name type="scientific">Haemophilus ducreyi</name>
    <dbReference type="NCBI Taxonomy" id="730"/>
    <lineage>
        <taxon>Bacteria</taxon>
        <taxon>Pseudomonadati</taxon>
        <taxon>Pseudomonadota</taxon>
        <taxon>Gammaproteobacteria</taxon>
        <taxon>Pasteurellales</taxon>
        <taxon>Pasteurellaceae</taxon>
        <taxon>Haemophilus</taxon>
    </lineage>
</organism>
<dbReference type="AlphaFoldDB" id="A0AAC8ZAZ0"/>
<dbReference type="NCBIfam" id="TIGR02532">
    <property type="entry name" value="IV_pilin_GFxxxE"/>
    <property type="match status" value="1"/>
</dbReference>
<keyword evidence="3" id="KW-1133">Transmembrane helix</keyword>
<dbReference type="GO" id="GO:0007155">
    <property type="term" value="P:cell adhesion"/>
    <property type="evidence" value="ECO:0007669"/>
    <property type="project" value="InterPro"/>
</dbReference>
<proteinExistence type="inferred from homology"/>
<dbReference type="Proteomes" id="UP000060132">
    <property type="component" value="Chromosome"/>
</dbReference>